<evidence type="ECO:0000313" key="3">
    <source>
        <dbReference type="Proteomes" id="UP000001423"/>
    </source>
</evidence>
<proteinExistence type="predicted"/>
<gene>
    <name evidence="2" type="ordered locus">PMT_2899</name>
</gene>
<dbReference type="KEGG" id="pmt:PMT_2899"/>
<sequence length="55" mass="5943">MAKPKKPEDGVKPEEGKVELSNEDLEGVDGGVGGEEELFSNLQNNELIIKPTYGL</sequence>
<feature type="compositionally biased region" description="Basic and acidic residues" evidence="1">
    <location>
        <begin position="1"/>
        <end position="20"/>
    </location>
</feature>
<dbReference type="AlphaFoldDB" id="B9ESR3"/>
<dbReference type="RefSeq" id="WP_157859900.1">
    <property type="nucleotide sequence ID" value="NC_005071.1"/>
</dbReference>
<dbReference type="Proteomes" id="UP000001423">
    <property type="component" value="Chromosome"/>
</dbReference>
<reference evidence="2 3" key="1">
    <citation type="journal article" date="2003" name="Nature">
        <title>Genome divergence in two Prochlorococcus ecotypes reflects oceanic niche differentiation.</title>
        <authorList>
            <person name="Rocap G."/>
            <person name="Larimer F.W."/>
            <person name="Lamerdin J.E."/>
            <person name="Malfatti S."/>
            <person name="Chain P."/>
            <person name="Ahlgren N.A."/>
            <person name="Arellano A."/>
            <person name="Coleman M."/>
            <person name="Hauser L."/>
            <person name="Hess W.R."/>
            <person name="Johnson Z.I."/>
            <person name="Land M.L."/>
            <person name="Lindell D."/>
            <person name="Post A.F."/>
            <person name="Regala W."/>
            <person name="Shah M."/>
            <person name="Shaw S.L."/>
            <person name="Steglich C."/>
            <person name="Sullivan M.B."/>
            <person name="Ting C.S."/>
            <person name="Tolonen A."/>
            <person name="Webb E.A."/>
            <person name="Zinser E.R."/>
            <person name="Chisholm S.W."/>
        </authorList>
    </citation>
    <scope>NUCLEOTIDE SEQUENCE [LARGE SCALE GENOMIC DNA]</scope>
    <source>
        <strain evidence="3">MIT 9313</strain>
    </source>
</reference>
<evidence type="ECO:0000256" key="1">
    <source>
        <dbReference type="SAM" id="MobiDB-lite"/>
    </source>
</evidence>
<accession>B9ESR3</accession>
<evidence type="ECO:0000313" key="2">
    <source>
        <dbReference type="EMBL" id="CAX32417.1"/>
    </source>
</evidence>
<protein>
    <submittedName>
        <fullName evidence="2">Uncharacterized protein</fullName>
    </submittedName>
</protein>
<organism evidence="2 3">
    <name type="scientific">Prochlorococcus marinus (strain MIT 9313)</name>
    <dbReference type="NCBI Taxonomy" id="74547"/>
    <lineage>
        <taxon>Bacteria</taxon>
        <taxon>Bacillati</taxon>
        <taxon>Cyanobacteriota</taxon>
        <taxon>Cyanophyceae</taxon>
        <taxon>Synechococcales</taxon>
        <taxon>Prochlorococcaceae</taxon>
        <taxon>Prochlorococcus</taxon>
    </lineage>
</organism>
<dbReference type="EMBL" id="BX548175">
    <property type="protein sequence ID" value="CAX32417.1"/>
    <property type="molecule type" value="Genomic_DNA"/>
</dbReference>
<dbReference type="HOGENOM" id="CLU_3028787_0_0_3"/>
<name>B9ESR3_PROMM</name>
<feature type="region of interest" description="Disordered" evidence="1">
    <location>
        <begin position="1"/>
        <end position="36"/>
    </location>
</feature>
<keyword evidence="3" id="KW-1185">Reference proteome</keyword>